<protein>
    <submittedName>
        <fullName evidence="1">Uncharacterized protein</fullName>
    </submittedName>
</protein>
<reference evidence="1" key="1">
    <citation type="journal article" date="2014" name="Int. J. Syst. Evol. Microbiol.">
        <title>Complete genome sequence of Corynebacterium casei LMG S-19264T (=DSM 44701T), isolated from a smear-ripened cheese.</title>
        <authorList>
            <consortium name="US DOE Joint Genome Institute (JGI-PGF)"/>
            <person name="Walter F."/>
            <person name="Albersmeier A."/>
            <person name="Kalinowski J."/>
            <person name="Ruckert C."/>
        </authorList>
    </citation>
    <scope>NUCLEOTIDE SEQUENCE</scope>
    <source>
        <strain evidence="1">CGMCC 1.15179</strain>
    </source>
</reference>
<proteinExistence type="predicted"/>
<reference evidence="1" key="2">
    <citation type="submission" date="2020-09" db="EMBL/GenBank/DDBJ databases">
        <authorList>
            <person name="Sun Q."/>
            <person name="Zhou Y."/>
        </authorList>
    </citation>
    <scope>NUCLEOTIDE SEQUENCE</scope>
    <source>
        <strain evidence="1">CGMCC 1.15179</strain>
    </source>
</reference>
<sequence>MSRWKEWFEGPQDITKAESVEDYAIGRVPARYRWPIPFCQTGCDL</sequence>
<keyword evidence="2" id="KW-1185">Reference proteome</keyword>
<evidence type="ECO:0000313" key="2">
    <source>
        <dbReference type="Proteomes" id="UP000625210"/>
    </source>
</evidence>
<name>A0A8J2VDQ2_9BACL</name>
<dbReference type="Proteomes" id="UP000625210">
    <property type="component" value="Unassembled WGS sequence"/>
</dbReference>
<dbReference type="EMBL" id="BMHQ01000005">
    <property type="protein sequence ID" value="GGE15746.1"/>
    <property type="molecule type" value="Genomic_DNA"/>
</dbReference>
<accession>A0A8J2VDQ2</accession>
<evidence type="ECO:0000313" key="1">
    <source>
        <dbReference type="EMBL" id="GGE15746.1"/>
    </source>
</evidence>
<organism evidence="1 2">
    <name type="scientific">Marinithermofilum abyssi</name>
    <dbReference type="NCBI Taxonomy" id="1571185"/>
    <lineage>
        <taxon>Bacteria</taxon>
        <taxon>Bacillati</taxon>
        <taxon>Bacillota</taxon>
        <taxon>Bacilli</taxon>
        <taxon>Bacillales</taxon>
        <taxon>Thermoactinomycetaceae</taxon>
        <taxon>Marinithermofilum</taxon>
    </lineage>
</organism>
<gene>
    <name evidence="1" type="ORF">GCM10011571_16750</name>
</gene>
<comment type="caution">
    <text evidence="1">The sequence shown here is derived from an EMBL/GenBank/DDBJ whole genome shotgun (WGS) entry which is preliminary data.</text>
</comment>
<dbReference type="AlphaFoldDB" id="A0A8J2VDQ2"/>